<evidence type="ECO:0000313" key="2">
    <source>
        <dbReference type="EMBL" id="RZU53182.1"/>
    </source>
</evidence>
<keyword evidence="1" id="KW-0472">Membrane</keyword>
<comment type="caution">
    <text evidence="2">The sequence shown here is derived from an EMBL/GenBank/DDBJ whole genome shotgun (WGS) entry which is preliminary data.</text>
</comment>
<name>A0A4Q7ZQ04_9ACTN</name>
<keyword evidence="1" id="KW-0812">Transmembrane</keyword>
<keyword evidence="3" id="KW-1185">Reference proteome</keyword>
<dbReference type="Proteomes" id="UP000292564">
    <property type="component" value="Unassembled WGS sequence"/>
</dbReference>
<feature type="transmembrane region" description="Helical" evidence="1">
    <location>
        <begin position="21"/>
        <end position="41"/>
    </location>
</feature>
<reference evidence="2 3" key="1">
    <citation type="submission" date="2019-02" db="EMBL/GenBank/DDBJ databases">
        <title>Sequencing the genomes of 1000 actinobacteria strains.</title>
        <authorList>
            <person name="Klenk H.-P."/>
        </authorList>
    </citation>
    <scope>NUCLEOTIDE SEQUENCE [LARGE SCALE GENOMIC DNA]</scope>
    <source>
        <strain evidence="2 3">DSM 45162</strain>
    </source>
</reference>
<evidence type="ECO:0000313" key="3">
    <source>
        <dbReference type="Proteomes" id="UP000292564"/>
    </source>
</evidence>
<keyword evidence="1" id="KW-1133">Transmembrane helix</keyword>
<evidence type="ECO:0000256" key="1">
    <source>
        <dbReference type="SAM" id="Phobius"/>
    </source>
</evidence>
<accession>A0A4Q7ZQ04</accession>
<organism evidence="2 3">
    <name type="scientific">Krasilnikovia cinnamomea</name>
    <dbReference type="NCBI Taxonomy" id="349313"/>
    <lineage>
        <taxon>Bacteria</taxon>
        <taxon>Bacillati</taxon>
        <taxon>Actinomycetota</taxon>
        <taxon>Actinomycetes</taxon>
        <taxon>Micromonosporales</taxon>
        <taxon>Micromonosporaceae</taxon>
        <taxon>Krasilnikovia</taxon>
    </lineage>
</organism>
<dbReference type="EMBL" id="SHKY01000001">
    <property type="protein sequence ID" value="RZU53182.1"/>
    <property type="molecule type" value="Genomic_DNA"/>
</dbReference>
<gene>
    <name evidence="2" type="ORF">EV385_5070</name>
</gene>
<sequence>MSQDTHHHTAAHRTTPRERRITLLLLIPAVLAIAIGMLLLWPHDIPQAAEVVDGPIEVSGEGARHSPPS</sequence>
<dbReference type="AlphaFoldDB" id="A0A4Q7ZQ04"/>
<proteinExistence type="predicted"/>
<protein>
    <submittedName>
        <fullName evidence="2">Uncharacterized protein</fullName>
    </submittedName>
</protein>